<reference evidence="1 2" key="1">
    <citation type="submission" date="2018-06" db="EMBL/GenBank/DDBJ databases">
        <title>Extensive metabolic versatility and redundancy in microbially diverse, dynamic hydrothermal sediments.</title>
        <authorList>
            <person name="Dombrowski N."/>
            <person name="Teske A."/>
            <person name="Baker B.J."/>
        </authorList>
    </citation>
    <scope>NUCLEOTIDE SEQUENCE [LARGE SCALE GENOMIC DNA]</scope>
    <source>
        <strain evidence="1">B20_G2</strain>
    </source>
</reference>
<dbReference type="EMBL" id="QMRA01000001">
    <property type="protein sequence ID" value="RLE55972.1"/>
    <property type="molecule type" value="Genomic_DNA"/>
</dbReference>
<proteinExistence type="predicted"/>
<dbReference type="AlphaFoldDB" id="A0A497FA03"/>
<gene>
    <name evidence="1" type="ORF">DRJ26_00075</name>
</gene>
<organism evidence="1 2">
    <name type="scientific">Thermoproteota archaeon</name>
    <dbReference type="NCBI Taxonomy" id="2056631"/>
    <lineage>
        <taxon>Archaea</taxon>
        <taxon>Thermoproteota</taxon>
    </lineage>
</organism>
<dbReference type="Proteomes" id="UP000269499">
    <property type="component" value="Unassembled WGS sequence"/>
</dbReference>
<evidence type="ECO:0000313" key="2">
    <source>
        <dbReference type="Proteomes" id="UP000269499"/>
    </source>
</evidence>
<accession>A0A497FA03</accession>
<sequence length="447" mass="49660">MVVVPRMLGIVNLASILSSLRVAKCLLGTFGPISERVKINASILDALGWEKTIVIDGFGEYSALCSLCRDCKLVRLGFNASISPFNLSWFDPYIRAFEISEAFKLSFHISEVSARILQQALARFVARGVYEPSVEDVILEIESQSQIASTRPYSFRLLRLLDNLTWGRIGSSFSGFLGLDDVGNSLLIVDLHHLPREFRVLASILLFLNFSERSDVKLVLEESDLLMPGLMRALREEYAVAFERTLFILDILKRSRNPAIILSCRSPMLLAFRARLSLNCAFSSPPRSKEEFNALSALLPLADFRLEHVNYIPSSAFLVFYGGRVSIAELKFKELPEVRIPVEDVIKPTKPKVESALHKMFRGLADPAAQILSFLLQGAADRDTLMGYAVGVLGLSSEVAQRIISVLSAYGFIADVVGRDGKYYLRITPSGIAALNEYSSYRGDGDE</sequence>
<protein>
    <submittedName>
        <fullName evidence="1">Uncharacterized protein</fullName>
    </submittedName>
</protein>
<evidence type="ECO:0000313" key="1">
    <source>
        <dbReference type="EMBL" id="RLE55972.1"/>
    </source>
</evidence>
<name>A0A497FA03_9CREN</name>
<comment type="caution">
    <text evidence="1">The sequence shown here is derived from an EMBL/GenBank/DDBJ whole genome shotgun (WGS) entry which is preliminary data.</text>
</comment>